<dbReference type="OrthoDB" id="8768428at2"/>
<evidence type="ECO:0000313" key="2">
    <source>
        <dbReference type="EMBL" id="RDJ98521.1"/>
    </source>
</evidence>
<proteinExistence type="predicted"/>
<evidence type="ECO:0000313" key="3">
    <source>
        <dbReference type="Proteomes" id="UP000254875"/>
    </source>
</evidence>
<dbReference type="GO" id="GO:0015074">
    <property type="term" value="P:DNA integration"/>
    <property type="evidence" value="ECO:0007669"/>
    <property type="project" value="InterPro"/>
</dbReference>
<feature type="region of interest" description="Disordered" evidence="1">
    <location>
        <begin position="343"/>
        <end position="366"/>
    </location>
</feature>
<dbReference type="GO" id="GO:0003677">
    <property type="term" value="F:DNA binding"/>
    <property type="evidence" value="ECO:0007669"/>
    <property type="project" value="InterPro"/>
</dbReference>
<sequence>MNLSHINIPDLPHNGVSREHVVISSRSMWPDISWFLDSVNPGYPFYTICWRFELPDNSWSTDPQHFELLESFREVIWGMTKNGGWYGRTLKPASVVMYSPAFRSLFRWMVFNDLTSFGDLTPETLRSYLDELPFLISHGSAYFDADTETRECDELDEWNASDAEAYESELALHDDGDSATGGTALTDVADMPTASDDDVNEAEEAEEELACDKADDSATYHQVIARVTLFYLIYAQNHRLEERGFGVLKDVPFNGDKARKVLKTVTARTFNSTPPLPDEVALPLLGSAIAWVEHRAFDVMAVQEIFLSAVDRHLARGVQLERARLLARRELASYEFSKDPATGLPWRGPLEERIDTPPNSSSEGQGVAPSIATAMRYNLFRLRDAAMTILQYLVGIRPSEVCAIEAGMDEETGLPSCVLMKRSTSGLLELFYLRSLLSKGLDQPQANDWLIGCRPAGAKSLPLTVQCLSVLQRVFEPWRALGNRSEMLVGFRYGFGLPTKPEYVVSMTTWSLNDSFKFFMRNEVDLSALPDESVRGENLIRYRESKGAIVTPRQGRKTFAAFMLESRASLLPAVKDHFKHLNVATTERAYYPQEARMRNDVDSVAISDTIAFFTEAVKGKKIVGRMAPVIKQYFGSEDFTNAKSPAELDGRIRHVVISHDLRIFFNDHGKCLIAAKPSESRCRQETGTANWENVTPDYAVRSPGMCAGCGAFAADRSNRQFWERRLEQYTKAHEAAKGEGREHEYHVHLARAQQAAQVIKWFDGAEIER</sequence>
<keyword evidence="3" id="KW-1185">Reference proteome</keyword>
<dbReference type="AlphaFoldDB" id="A0A370MYS1"/>
<evidence type="ECO:0008006" key="4">
    <source>
        <dbReference type="Google" id="ProtNLM"/>
    </source>
</evidence>
<gene>
    <name evidence="2" type="ORF">DLM46_32860</name>
</gene>
<protein>
    <recommendedName>
        <fullName evidence="4">Integrase</fullName>
    </recommendedName>
</protein>
<dbReference type="Proteomes" id="UP000254875">
    <property type="component" value="Unassembled WGS sequence"/>
</dbReference>
<dbReference type="Gene3D" id="1.10.443.10">
    <property type="entry name" value="Intergrase catalytic core"/>
    <property type="match status" value="1"/>
</dbReference>
<evidence type="ECO:0000256" key="1">
    <source>
        <dbReference type="SAM" id="MobiDB-lite"/>
    </source>
</evidence>
<organism evidence="2 3">
    <name type="scientific">Paraburkholderia lacunae</name>
    <dbReference type="NCBI Taxonomy" id="2211104"/>
    <lineage>
        <taxon>Bacteria</taxon>
        <taxon>Pseudomonadati</taxon>
        <taxon>Pseudomonadota</taxon>
        <taxon>Betaproteobacteria</taxon>
        <taxon>Burkholderiales</taxon>
        <taxon>Burkholderiaceae</taxon>
        <taxon>Paraburkholderia</taxon>
    </lineage>
</organism>
<comment type="caution">
    <text evidence="2">The sequence shown here is derived from an EMBL/GenBank/DDBJ whole genome shotgun (WGS) entry which is preliminary data.</text>
</comment>
<name>A0A370MYS1_9BURK</name>
<dbReference type="RefSeq" id="WP_133300415.1">
    <property type="nucleotide sequence ID" value="NZ_QHKS01000033.1"/>
</dbReference>
<dbReference type="GO" id="GO:0006310">
    <property type="term" value="P:DNA recombination"/>
    <property type="evidence" value="ECO:0007669"/>
    <property type="project" value="InterPro"/>
</dbReference>
<dbReference type="InterPro" id="IPR013762">
    <property type="entry name" value="Integrase-like_cat_sf"/>
</dbReference>
<reference evidence="3" key="1">
    <citation type="submission" date="2018-05" db="EMBL/GenBank/DDBJ databases">
        <authorList>
            <person name="Feng T."/>
        </authorList>
    </citation>
    <scope>NUCLEOTIDE SEQUENCE [LARGE SCALE GENOMIC DNA]</scope>
    <source>
        <strain evidence="3">S27</strain>
    </source>
</reference>
<accession>A0A370MYS1</accession>
<dbReference type="EMBL" id="QHKS01000033">
    <property type="protein sequence ID" value="RDJ98521.1"/>
    <property type="molecule type" value="Genomic_DNA"/>
</dbReference>